<keyword evidence="13" id="KW-1185">Reference proteome</keyword>
<evidence type="ECO:0000256" key="2">
    <source>
        <dbReference type="ARBA" id="ARBA00009928"/>
    </source>
</evidence>
<dbReference type="InterPro" id="IPR041640">
    <property type="entry name" value="Tyrosinase_C"/>
</dbReference>
<evidence type="ECO:0000256" key="4">
    <source>
        <dbReference type="ARBA" id="ARBA00022723"/>
    </source>
</evidence>
<comment type="catalytic activity">
    <reaction evidence="10">
        <text>L-tyrosine + O2 = L-dopaquinone + H2O</text>
        <dbReference type="Rhea" id="RHEA:18117"/>
        <dbReference type="ChEBI" id="CHEBI:15377"/>
        <dbReference type="ChEBI" id="CHEBI:15379"/>
        <dbReference type="ChEBI" id="CHEBI:57924"/>
        <dbReference type="ChEBI" id="CHEBI:58315"/>
        <dbReference type="EC" id="1.14.18.1"/>
    </reaction>
</comment>
<feature type="domain" description="Tyrosinase copper-binding" evidence="11">
    <location>
        <begin position="289"/>
        <end position="300"/>
    </location>
</feature>
<comment type="similarity">
    <text evidence="2">Belongs to the tyrosinase family.</text>
</comment>
<dbReference type="EMBL" id="JH971391">
    <property type="protein sequence ID" value="EKM78963.1"/>
    <property type="molecule type" value="Genomic_DNA"/>
</dbReference>
<dbReference type="AlphaFoldDB" id="K5X6W9"/>
<dbReference type="InterPro" id="IPR050316">
    <property type="entry name" value="Tyrosinase/Hemocyanin"/>
</dbReference>
<protein>
    <recommendedName>
        <fullName evidence="3">tyrosinase</fullName>
        <ecNumber evidence="3">1.14.18.1</ecNumber>
    </recommendedName>
</protein>
<evidence type="ECO:0000256" key="9">
    <source>
        <dbReference type="ARBA" id="ARBA00048233"/>
    </source>
</evidence>
<dbReference type="Gene3D" id="1.10.1280.10">
    <property type="entry name" value="Di-copper center containing domain from catechol oxidase"/>
    <property type="match status" value="1"/>
</dbReference>
<name>K5X6W9_AGABU</name>
<evidence type="ECO:0000256" key="1">
    <source>
        <dbReference type="ARBA" id="ARBA00001973"/>
    </source>
</evidence>
<dbReference type="GO" id="GO:0042438">
    <property type="term" value="P:melanin biosynthetic process"/>
    <property type="evidence" value="ECO:0007669"/>
    <property type="project" value="UniProtKB-KW"/>
</dbReference>
<dbReference type="eggNOG" id="ENOG502R1BY">
    <property type="taxonomic scope" value="Eukaryota"/>
</dbReference>
<dbReference type="GO" id="GO:0004503">
    <property type="term" value="F:tyrosinase activity"/>
    <property type="evidence" value="ECO:0007669"/>
    <property type="project" value="UniProtKB-EC"/>
</dbReference>
<accession>K5X6W9</accession>
<keyword evidence="8" id="KW-0470">Melanin biosynthesis</keyword>
<dbReference type="SUPFAM" id="SSF48056">
    <property type="entry name" value="Di-copper centre-containing domain"/>
    <property type="match status" value="1"/>
</dbReference>
<sequence>MSDKKSLIPLVGIPGEIKNRLNILDFVKNDKFFTLYVRALQVLQARDQSDYSSFFQLGGIHGLPYTEWAKAQPQLHLYKANYCTHGTVLFPTWHRAYESTWEQTLWEAAGTVAQRFTTSDQAEWIQAAKDLRQPFWDWGYWPNDPDFIGLPDQVIRDKKVEITDYNGTKIEVENPILHYKFHPIEPTFEGDFAQWQTTMRYPDVQKQENIEGMVAGIKAAAPGLREWTFNMLTKNYTWELFSNHGAVVGAHANSLEMVHNTVHFLVGRDPTLDPLVPGHMGSVPHAAFDPIFWMHHCNVDRLLALWQTMNYDVYVSEGMNREATMGLIPGQVLTEDSPLEPFYTKNQDPWQSDDLEDWETLGFSYPDFDPVKGKSKEEKSVHINDWVHKHYGFATTQTENPALRLLSSFQRAKSDHETQYALYDWVIHATFRYYELNNSFSIIFYFDEGEGCTLESIIGTVDAFRGTTSENCANCARSQDLIAEGFVHLNYYIGCDIGQHADHEDDAVPLYEPTRVKEYLKKRKIGCKVVSTEGELTSLVVEIKGAPYYLPVGEARPKLDHQKPIVILDDIIHRVN</sequence>
<comment type="cofactor">
    <cofactor evidence="1">
        <name>Cu(2+)</name>
        <dbReference type="ChEBI" id="CHEBI:29036"/>
    </cofactor>
</comment>
<dbReference type="Pfam" id="PF18132">
    <property type="entry name" value="Tyrosinase_C"/>
    <property type="match status" value="1"/>
</dbReference>
<dbReference type="Pfam" id="PF00264">
    <property type="entry name" value="Tyrosinase"/>
    <property type="match status" value="1"/>
</dbReference>
<evidence type="ECO:0000256" key="8">
    <source>
        <dbReference type="ARBA" id="ARBA00023101"/>
    </source>
</evidence>
<dbReference type="PRINTS" id="PR00092">
    <property type="entry name" value="TYROSINASE"/>
</dbReference>
<organism evidence="12 13">
    <name type="scientific">Agaricus bisporus var. burnettii (strain JB137-S8 / ATCC MYA-4627 / FGSC 10392)</name>
    <name type="common">White button mushroom</name>
    <dbReference type="NCBI Taxonomy" id="597362"/>
    <lineage>
        <taxon>Eukaryota</taxon>
        <taxon>Fungi</taxon>
        <taxon>Dikarya</taxon>
        <taxon>Basidiomycota</taxon>
        <taxon>Agaricomycotina</taxon>
        <taxon>Agaricomycetes</taxon>
        <taxon>Agaricomycetidae</taxon>
        <taxon>Agaricales</taxon>
        <taxon>Agaricineae</taxon>
        <taxon>Agaricaceae</taxon>
        <taxon>Agaricus</taxon>
    </lineage>
</organism>
<dbReference type="PANTHER" id="PTHR11474:SF76">
    <property type="entry name" value="SHKT DOMAIN-CONTAINING PROTEIN"/>
    <property type="match status" value="1"/>
</dbReference>
<keyword evidence="7" id="KW-0503">Monooxygenase</keyword>
<evidence type="ECO:0000256" key="3">
    <source>
        <dbReference type="ARBA" id="ARBA00011906"/>
    </source>
</evidence>
<dbReference type="HOGENOM" id="CLU_013691_3_0_1"/>
<evidence type="ECO:0000313" key="13">
    <source>
        <dbReference type="Proteomes" id="UP000008493"/>
    </source>
</evidence>
<dbReference type="PROSITE" id="PS00498">
    <property type="entry name" value="TYROSINASE_2"/>
    <property type="match status" value="1"/>
</dbReference>
<dbReference type="GeneID" id="18824359"/>
<evidence type="ECO:0000256" key="5">
    <source>
        <dbReference type="ARBA" id="ARBA00023002"/>
    </source>
</evidence>
<gene>
    <name evidence="12" type="ORF">AGABI1DRAFT_114491</name>
</gene>
<evidence type="ECO:0000313" key="12">
    <source>
        <dbReference type="EMBL" id="EKM78963.1"/>
    </source>
</evidence>
<proteinExistence type="inferred from homology"/>
<evidence type="ECO:0000256" key="6">
    <source>
        <dbReference type="ARBA" id="ARBA00023008"/>
    </source>
</evidence>
<dbReference type="GO" id="GO:0046872">
    <property type="term" value="F:metal ion binding"/>
    <property type="evidence" value="ECO:0007669"/>
    <property type="project" value="UniProtKB-KW"/>
</dbReference>
<dbReference type="STRING" id="597362.K5X6W9"/>
<dbReference type="PANTHER" id="PTHR11474">
    <property type="entry name" value="TYROSINASE FAMILY MEMBER"/>
    <property type="match status" value="1"/>
</dbReference>
<keyword evidence="5" id="KW-0560">Oxidoreductase</keyword>
<comment type="catalytic activity">
    <reaction evidence="9">
        <text>2 L-dopa + O2 = 2 L-dopaquinone + 2 H2O</text>
        <dbReference type="Rhea" id="RHEA:34287"/>
        <dbReference type="ChEBI" id="CHEBI:15377"/>
        <dbReference type="ChEBI" id="CHEBI:15379"/>
        <dbReference type="ChEBI" id="CHEBI:57504"/>
        <dbReference type="ChEBI" id="CHEBI:57924"/>
        <dbReference type="EC" id="1.14.18.1"/>
    </reaction>
</comment>
<evidence type="ECO:0000256" key="10">
    <source>
        <dbReference type="ARBA" id="ARBA00048881"/>
    </source>
</evidence>
<dbReference type="InterPro" id="IPR008922">
    <property type="entry name" value="Di-copper_centre_dom_sf"/>
</dbReference>
<reference evidence="13" key="1">
    <citation type="journal article" date="2012" name="Proc. Natl. Acad. Sci. U.S.A.">
        <title>Genome sequence of the button mushroom Agaricus bisporus reveals mechanisms governing adaptation to a humic-rich ecological niche.</title>
        <authorList>
            <person name="Morin E."/>
            <person name="Kohler A."/>
            <person name="Baker A.R."/>
            <person name="Foulongne-Oriol M."/>
            <person name="Lombard V."/>
            <person name="Nagy L.G."/>
            <person name="Ohm R.A."/>
            <person name="Patyshakuliyeva A."/>
            <person name="Brun A."/>
            <person name="Aerts A.L."/>
            <person name="Bailey A.M."/>
            <person name="Billette C."/>
            <person name="Coutinho P.M."/>
            <person name="Deakin G."/>
            <person name="Doddapaneni H."/>
            <person name="Floudas D."/>
            <person name="Grimwood J."/>
            <person name="Hilden K."/>
            <person name="Kuees U."/>
            <person name="LaButti K.M."/>
            <person name="Lapidus A."/>
            <person name="Lindquist E.A."/>
            <person name="Lucas S.M."/>
            <person name="Murat C."/>
            <person name="Riley R.W."/>
            <person name="Salamov A.A."/>
            <person name="Schmutz J."/>
            <person name="Subramanian V."/>
            <person name="Woesten H.A.B."/>
            <person name="Xu J."/>
            <person name="Eastwood D.C."/>
            <person name="Foster G.D."/>
            <person name="Sonnenberg A.S."/>
            <person name="Cullen D."/>
            <person name="de Vries R.P."/>
            <person name="Lundell T."/>
            <person name="Hibbett D.S."/>
            <person name="Henrissat B."/>
            <person name="Burton K.S."/>
            <person name="Kerrigan R.W."/>
            <person name="Challen M.P."/>
            <person name="Grigoriev I.V."/>
            <person name="Martin F."/>
        </authorList>
    </citation>
    <scope>NUCLEOTIDE SEQUENCE [LARGE SCALE GENOMIC DNA]</scope>
    <source>
        <strain evidence="13">JB137-S8 / ATCC MYA-4627 / FGSC 10392</strain>
    </source>
</reference>
<dbReference type="EC" id="1.14.18.1" evidence="3"/>
<dbReference type="Gene3D" id="2.60.310.20">
    <property type="match status" value="1"/>
</dbReference>
<keyword evidence="4" id="KW-0479">Metal-binding</keyword>
<dbReference type="KEGG" id="abp:AGABI1DRAFT114491"/>
<evidence type="ECO:0000259" key="11">
    <source>
        <dbReference type="PROSITE" id="PS00498"/>
    </source>
</evidence>
<keyword evidence="6" id="KW-0186">Copper</keyword>
<dbReference type="OMA" id="TTSENCA"/>
<dbReference type="InterPro" id="IPR002227">
    <property type="entry name" value="Tyrosinase_Cu-bd"/>
</dbReference>
<dbReference type="OrthoDB" id="6132182at2759"/>
<evidence type="ECO:0000256" key="7">
    <source>
        <dbReference type="ARBA" id="ARBA00023033"/>
    </source>
</evidence>
<dbReference type="Proteomes" id="UP000008493">
    <property type="component" value="Unassembled WGS sequence"/>
</dbReference>
<dbReference type="InParanoid" id="K5X6W9"/>
<dbReference type="RefSeq" id="XP_007330726.1">
    <property type="nucleotide sequence ID" value="XM_007330664.1"/>
</dbReference>